<organism evidence="8 9">
    <name type="scientific">Chitinophaga nivalis</name>
    <dbReference type="NCBI Taxonomy" id="2991709"/>
    <lineage>
        <taxon>Bacteria</taxon>
        <taxon>Pseudomonadati</taxon>
        <taxon>Bacteroidota</taxon>
        <taxon>Chitinophagia</taxon>
        <taxon>Chitinophagales</taxon>
        <taxon>Chitinophagaceae</taxon>
        <taxon>Chitinophaga</taxon>
    </lineage>
</organism>
<dbReference type="Gene3D" id="1.25.40.390">
    <property type="match status" value="1"/>
</dbReference>
<accession>A0ABT3IGF1</accession>
<evidence type="ECO:0000313" key="9">
    <source>
        <dbReference type="Proteomes" id="UP001207742"/>
    </source>
</evidence>
<evidence type="ECO:0000256" key="1">
    <source>
        <dbReference type="ARBA" id="ARBA00004442"/>
    </source>
</evidence>
<dbReference type="Pfam" id="PF07980">
    <property type="entry name" value="SusD_RagB"/>
    <property type="match status" value="1"/>
</dbReference>
<protein>
    <submittedName>
        <fullName evidence="8">RagB/SusD family nutrient uptake outer membrane protein</fullName>
    </submittedName>
</protein>
<name>A0ABT3IGF1_9BACT</name>
<evidence type="ECO:0000256" key="2">
    <source>
        <dbReference type="ARBA" id="ARBA00006275"/>
    </source>
</evidence>
<dbReference type="InterPro" id="IPR011990">
    <property type="entry name" value="TPR-like_helical_dom_sf"/>
</dbReference>
<sequence length="484" mass="55620">MLKLSSYYLLGCLLIFTGCRKFLEKNPQDEFVPATVNDLRKILAQEGYPAANRSLHPYVCLLDDDIKCVGEDMDAGKWKQGKSAFTWSKTMYSEMQLSGDSDTDSYAKYYQRIKGCNVVLDNIPLVQGSTADKNQLTAEAQVLRAYYYLMLVNLYGRPYNDRQCSPDQSPGVPLVLSGKVADACLHRNTVAEVYAQITRDITNGCALLEACSNTAGIFCIGRQAAWLLAGRIFLYMENWDQVIRYNNKLLAERSQLENMRYWAIKRSPVDSQQCFLNPGNKEVLFLFGSVKEYNLLEINQMGRAPYYYATDELTALYEKGDLRADVYLNIWKITGAFSKVNSQAHMGKSFRLSEAYLNRAEAASRAYALNGNRALLDQAIHDLNTLRQARFNTTYYEPLTAAGFLHQPKKILQYCLEERRRELCFEEHRWFDLRRYGMPAITHFYYQEKNRQPLAYHLSEKNPRYVLPIPDMALARNPSLEQNP</sequence>
<feature type="domain" description="RagB/SusD" evidence="6">
    <location>
        <begin position="348"/>
        <end position="484"/>
    </location>
</feature>
<dbReference type="EMBL" id="JAPDNS010000001">
    <property type="protein sequence ID" value="MCW3483018.1"/>
    <property type="molecule type" value="Genomic_DNA"/>
</dbReference>
<dbReference type="InterPro" id="IPR012944">
    <property type="entry name" value="SusD_RagB_dom"/>
</dbReference>
<keyword evidence="9" id="KW-1185">Reference proteome</keyword>
<evidence type="ECO:0000313" key="8">
    <source>
        <dbReference type="EMBL" id="MCW3483018.1"/>
    </source>
</evidence>
<evidence type="ECO:0000259" key="7">
    <source>
        <dbReference type="Pfam" id="PF14322"/>
    </source>
</evidence>
<dbReference type="Proteomes" id="UP001207742">
    <property type="component" value="Unassembled WGS sequence"/>
</dbReference>
<proteinExistence type="inferred from homology"/>
<dbReference type="Pfam" id="PF14322">
    <property type="entry name" value="SusD-like_3"/>
    <property type="match status" value="1"/>
</dbReference>
<comment type="caution">
    <text evidence="8">The sequence shown here is derived from an EMBL/GenBank/DDBJ whole genome shotgun (WGS) entry which is preliminary data.</text>
</comment>
<dbReference type="InterPro" id="IPR033985">
    <property type="entry name" value="SusD-like_N"/>
</dbReference>
<evidence type="ECO:0000256" key="3">
    <source>
        <dbReference type="ARBA" id="ARBA00022729"/>
    </source>
</evidence>
<keyword evidence="5" id="KW-0998">Cell outer membrane</keyword>
<reference evidence="8 9" key="1">
    <citation type="submission" date="2022-10" db="EMBL/GenBank/DDBJ databases">
        <title>Chitinophaga nivalis PC15 sp. nov., isolated from Pyeongchang county, South Korea.</title>
        <authorList>
            <person name="Trinh H.N."/>
        </authorList>
    </citation>
    <scope>NUCLEOTIDE SEQUENCE [LARGE SCALE GENOMIC DNA]</scope>
    <source>
        <strain evidence="8 9">PC14</strain>
    </source>
</reference>
<keyword evidence="3" id="KW-0732">Signal</keyword>
<keyword evidence="4" id="KW-0472">Membrane</keyword>
<evidence type="ECO:0000256" key="4">
    <source>
        <dbReference type="ARBA" id="ARBA00023136"/>
    </source>
</evidence>
<dbReference type="PROSITE" id="PS51257">
    <property type="entry name" value="PROKAR_LIPOPROTEIN"/>
    <property type="match status" value="1"/>
</dbReference>
<gene>
    <name evidence="8" type="ORF">OL497_03900</name>
</gene>
<dbReference type="RefSeq" id="WP_264727927.1">
    <property type="nucleotide sequence ID" value="NZ_JAPDNR010000001.1"/>
</dbReference>
<comment type="subcellular location">
    <subcellularLocation>
        <location evidence="1">Cell outer membrane</location>
    </subcellularLocation>
</comment>
<comment type="similarity">
    <text evidence="2">Belongs to the SusD family.</text>
</comment>
<dbReference type="SUPFAM" id="SSF48452">
    <property type="entry name" value="TPR-like"/>
    <property type="match status" value="1"/>
</dbReference>
<evidence type="ECO:0000259" key="6">
    <source>
        <dbReference type="Pfam" id="PF07980"/>
    </source>
</evidence>
<feature type="domain" description="SusD-like N-terminal" evidence="7">
    <location>
        <begin position="22"/>
        <end position="234"/>
    </location>
</feature>
<evidence type="ECO:0000256" key="5">
    <source>
        <dbReference type="ARBA" id="ARBA00023237"/>
    </source>
</evidence>